<organism evidence="2 3">
    <name type="scientific">Ruania alba</name>
    <dbReference type="NCBI Taxonomy" id="648782"/>
    <lineage>
        <taxon>Bacteria</taxon>
        <taxon>Bacillati</taxon>
        <taxon>Actinomycetota</taxon>
        <taxon>Actinomycetes</taxon>
        <taxon>Micrococcales</taxon>
        <taxon>Ruaniaceae</taxon>
        <taxon>Ruania</taxon>
    </lineage>
</organism>
<evidence type="ECO:0000313" key="3">
    <source>
        <dbReference type="Proteomes" id="UP000199220"/>
    </source>
</evidence>
<evidence type="ECO:0000313" key="2">
    <source>
        <dbReference type="EMBL" id="SED54953.1"/>
    </source>
</evidence>
<proteinExistence type="predicted"/>
<dbReference type="RefSeq" id="WP_089771233.1">
    <property type="nucleotide sequence ID" value="NZ_FNTX01000001.1"/>
</dbReference>
<sequence length="415" mass="43376">MGRAEDEFIIGGDVPPSGTAAEPPTRPPRRRTGSHLTGPWPWAGLAVLLVLAGAVTAPRPGPVVDPWGRVPDLSTPPVLAWELEHTEIQQMWAFRGVLAVAAGQEVIGLDSRTGVQRWSVSATLPRCTSSGTELTCVIDDSTVLAIDPRSGTAREQTVDGIIGATQFGGDLIALTESGIRRIAPDGTILWAAEEDAQAPQAWLAGPDIAGGMVVMLRADTGGFGSGFSGLAALDPETGAPVESPGGYPVPVRDGVWAFTSGPTTEFLLRGKDEPMVSEWPFTFTTMTDPSVLSEPPQGGDDDVHVTAVVGDVHLGVALGESPQMVGLDSSGAVLWRSDQTGGLGFGPDMLVGDGAVAYQLISFDGQSRELGYIGVHAETGDELWRIPGDHREVTSDGTRLYLLSNAGIQAWTVGG</sequence>
<reference evidence="3" key="1">
    <citation type="submission" date="2016-10" db="EMBL/GenBank/DDBJ databases">
        <authorList>
            <person name="Varghese N."/>
            <person name="Submissions S."/>
        </authorList>
    </citation>
    <scope>NUCLEOTIDE SEQUENCE [LARGE SCALE GENOMIC DNA]</scope>
    <source>
        <strain evidence="3">DSM 21368</strain>
    </source>
</reference>
<dbReference type="STRING" id="648782.SAMN04488554_0129"/>
<dbReference type="EMBL" id="FNTX01000001">
    <property type="protein sequence ID" value="SED54953.1"/>
    <property type="molecule type" value="Genomic_DNA"/>
</dbReference>
<evidence type="ECO:0000256" key="1">
    <source>
        <dbReference type="SAM" id="MobiDB-lite"/>
    </source>
</evidence>
<feature type="region of interest" description="Disordered" evidence="1">
    <location>
        <begin position="1"/>
        <end position="37"/>
    </location>
</feature>
<name>A0A1H5BJZ4_9MICO</name>
<dbReference type="Gene3D" id="2.130.10.10">
    <property type="entry name" value="YVTN repeat-like/Quinoprotein amine dehydrogenase"/>
    <property type="match status" value="1"/>
</dbReference>
<dbReference type="Proteomes" id="UP000199220">
    <property type="component" value="Unassembled WGS sequence"/>
</dbReference>
<protein>
    <submittedName>
        <fullName evidence="2">Uncharacterized protein</fullName>
    </submittedName>
</protein>
<accession>A0A1H5BJZ4</accession>
<dbReference type="InterPro" id="IPR015943">
    <property type="entry name" value="WD40/YVTN_repeat-like_dom_sf"/>
</dbReference>
<dbReference type="OrthoDB" id="9813435at2"/>
<keyword evidence="3" id="KW-1185">Reference proteome</keyword>
<gene>
    <name evidence="2" type="ORF">SAMN04488554_0129</name>
</gene>
<dbReference type="AlphaFoldDB" id="A0A1H5BJZ4"/>